<keyword evidence="11" id="KW-1185">Reference proteome</keyword>
<dbReference type="InterPro" id="IPR001138">
    <property type="entry name" value="Zn2Cys6_DnaBD"/>
</dbReference>
<sequence length="828" mass="91980">MATPDSNTRRPPRATAAKSMARSCQFCRRRKIKCDTRRPTCGSCVIHGRDCYYEAARWQSATTTTAAGWAQQQRRGSTDSGVVARDARRERQAVDVLLQLKNADPEKRNRILDAITQDGGRLEIFEEEDNDNDNGNDDDTSMTNGDDATDHTSVTAVVVAARSPMTPTRPPSNRPSPFRPRPARAFVHSPRQYVPEVRDGAQDDGVGDQDDNGSLSDGDDGETTPNVNEFFSVDESGRLDVFGPSSLRHAATETTPTNTADTAQAAQDQLVWRHTLVGSAALERQREYSLGHLPTIRGLPADLVLHLLNLHWNRQHHTYFLTYRPAFMRELVDGGAYCTDLLFYATLACSSKYSERPEVRDIPSDPTTAGRRFFAKCDALLVQEGVLSHSRLPTVISLLMLGSAFNAQGQTSKAWLHTGHALRMVFDLGLHLDAALPPGQHGSSTPEQLEIRRRVFWGAFICDKLQSLSLGRPPTIQLRDAAHVSRDLLDTYEELELWTPYIDHQNPHYIGANLPLTPTYAVSTFQHFCGLTKIITKITTTIYVVGATAEKANTHLHTIDRALQRWYANLPSYLAFEPWKQPSSPTKGNALIAPHIILLAMLYHAVTILLHRPFISNSHLKPKTILKDSWKKCSVAAHNITSLVLAYQTMHPLRRAQYLVSYCVYVACTIHVQNIATMSTDADKEKDTSLLHILHVCLDALDELAVPNSGTSHPAKIIRKLMQQHGIERSQGTQTVTALQEVVPHLASPPPLQLGSFGYGNTDTNANMNVNMNVNMNMHWSPDYDGMSELMPFVDFAPDNHDLLFGYMDDSLAQLVSPNGGFLGQAEQ</sequence>
<dbReference type="SMART" id="SM00066">
    <property type="entry name" value="GAL4"/>
    <property type="match status" value="1"/>
</dbReference>
<dbReference type="CDD" id="cd12148">
    <property type="entry name" value="fungal_TF_MHR"/>
    <property type="match status" value="1"/>
</dbReference>
<evidence type="ECO:0000256" key="2">
    <source>
        <dbReference type="ARBA" id="ARBA00022723"/>
    </source>
</evidence>
<keyword evidence="4" id="KW-0805">Transcription regulation</keyword>
<feature type="compositionally biased region" description="Acidic residues" evidence="8">
    <location>
        <begin position="125"/>
        <end position="140"/>
    </location>
</feature>
<feature type="compositionally biased region" description="Acidic residues" evidence="8">
    <location>
        <begin position="205"/>
        <end position="222"/>
    </location>
</feature>
<dbReference type="PROSITE" id="PS50048">
    <property type="entry name" value="ZN2_CY6_FUNGAL_2"/>
    <property type="match status" value="1"/>
</dbReference>
<feature type="compositionally biased region" description="Pro residues" evidence="8">
    <location>
        <begin position="167"/>
        <end position="180"/>
    </location>
</feature>
<dbReference type="EMBL" id="JAWCUI010000035">
    <property type="protein sequence ID" value="KAL1893988.1"/>
    <property type="molecule type" value="Genomic_DNA"/>
</dbReference>
<keyword evidence="5" id="KW-0238">DNA-binding</keyword>
<dbReference type="PROSITE" id="PS00463">
    <property type="entry name" value="ZN2_CY6_FUNGAL_1"/>
    <property type="match status" value="1"/>
</dbReference>
<comment type="caution">
    <text evidence="10">The sequence shown here is derived from an EMBL/GenBank/DDBJ whole genome shotgun (WGS) entry which is preliminary data.</text>
</comment>
<keyword evidence="6" id="KW-0804">Transcription</keyword>
<dbReference type="CDD" id="cd00067">
    <property type="entry name" value="GAL4"/>
    <property type="match status" value="1"/>
</dbReference>
<reference evidence="10 11" key="1">
    <citation type="journal article" date="2024" name="IMA Fungus">
        <title>IMA Genome - F19 : A genome assembly and annotation guide to empower mycologists, including annotated draft genome sequences of Ceratocystis pirilliformis, Diaporthe australafricana, Fusarium ophioides, Paecilomyces lecythidis, and Sporothrix stenoceras.</title>
        <authorList>
            <person name="Aylward J."/>
            <person name="Wilson A.M."/>
            <person name="Visagie C.M."/>
            <person name="Spraker J."/>
            <person name="Barnes I."/>
            <person name="Buitendag C."/>
            <person name="Ceriani C."/>
            <person name="Del Mar Angel L."/>
            <person name="du Plessis D."/>
            <person name="Fuchs T."/>
            <person name="Gasser K."/>
            <person name="Kramer D."/>
            <person name="Li W."/>
            <person name="Munsamy K."/>
            <person name="Piso A."/>
            <person name="Price J.L."/>
            <person name="Sonnekus B."/>
            <person name="Thomas C."/>
            <person name="van der Nest A."/>
            <person name="van Dijk A."/>
            <person name="van Heerden A."/>
            <person name="van Vuuren N."/>
            <person name="Yilmaz N."/>
            <person name="Duong T.A."/>
            <person name="van der Merwe N.A."/>
            <person name="Wingfield M.J."/>
            <person name="Wingfield B.D."/>
        </authorList>
    </citation>
    <scope>NUCLEOTIDE SEQUENCE [LARGE SCALE GENOMIC DNA]</scope>
    <source>
        <strain evidence="10 11">CMW 5346</strain>
    </source>
</reference>
<evidence type="ECO:0000313" key="10">
    <source>
        <dbReference type="EMBL" id="KAL1893988.1"/>
    </source>
</evidence>
<evidence type="ECO:0000256" key="6">
    <source>
        <dbReference type="ARBA" id="ARBA00023163"/>
    </source>
</evidence>
<evidence type="ECO:0000256" key="7">
    <source>
        <dbReference type="ARBA" id="ARBA00023242"/>
    </source>
</evidence>
<evidence type="ECO:0000313" key="11">
    <source>
        <dbReference type="Proteomes" id="UP001583186"/>
    </source>
</evidence>
<evidence type="ECO:0000259" key="9">
    <source>
        <dbReference type="PROSITE" id="PS50048"/>
    </source>
</evidence>
<dbReference type="SMART" id="SM00906">
    <property type="entry name" value="Fungal_trans"/>
    <property type="match status" value="1"/>
</dbReference>
<dbReference type="SUPFAM" id="SSF57701">
    <property type="entry name" value="Zn2/Cys6 DNA-binding domain"/>
    <property type="match status" value="1"/>
</dbReference>
<feature type="compositionally biased region" description="Low complexity" evidence="8">
    <location>
        <begin position="141"/>
        <end position="166"/>
    </location>
</feature>
<dbReference type="InterPro" id="IPR051615">
    <property type="entry name" value="Transcr_Regulatory_Elem"/>
</dbReference>
<gene>
    <name evidence="10" type="ORF">Sste5346_006129</name>
</gene>
<evidence type="ECO:0000256" key="8">
    <source>
        <dbReference type="SAM" id="MobiDB-lite"/>
    </source>
</evidence>
<organism evidence="10 11">
    <name type="scientific">Sporothrix stenoceras</name>
    <dbReference type="NCBI Taxonomy" id="5173"/>
    <lineage>
        <taxon>Eukaryota</taxon>
        <taxon>Fungi</taxon>
        <taxon>Dikarya</taxon>
        <taxon>Ascomycota</taxon>
        <taxon>Pezizomycotina</taxon>
        <taxon>Sordariomycetes</taxon>
        <taxon>Sordariomycetidae</taxon>
        <taxon>Ophiostomatales</taxon>
        <taxon>Ophiostomataceae</taxon>
        <taxon>Sporothrix</taxon>
    </lineage>
</organism>
<dbReference type="Pfam" id="PF04082">
    <property type="entry name" value="Fungal_trans"/>
    <property type="match status" value="1"/>
</dbReference>
<dbReference type="InterPro" id="IPR036864">
    <property type="entry name" value="Zn2-C6_fun-type_DNA-bd_sf"/>
</dbReference>
<accession>A0ABR3Z0F9</accession>
<proteinExistence type="predicted"/>
<dbReference type="Proteomes" id="UP001583186">
    <property type="component" value="Unassembled WGS sequence"/>
</dbReference>
<keyword evidence="3" id="KW-0862">Zinc</keyword>
<dbReference type="InterPro" id="IPR007219">
    <property type="entry name" value="XnlR_reg_dom"/>
</dbReference>
<dbReference type="Gene3D" id="4.10.240.10">
    <property type="entry name" value="Zn(2)-C6 fungal-type DNA-binding domain"/>
    <property type="match status" value="1"/>
</dbReference>
<name>A0ABR3Z0F9_9PEZI</name>
<feature type="region of interest" description="Disordered" evidence="8">
    <location>
        <begin position="121"/>
        <end position="228"/>
    </location>
</feature>
<keyword evidence="2" id="KW-0479">Metal-binding</keyword>
<evidence type="ECO:0000256" key="3">
    <source>
        <dbReference type="ARBA" id="ARBA00022833"/>
    </source>
</evidence>
<comment type="subcellular location">
    <subcellularLocation>
        <location evidence="1">Nucleus</location>
    </subcellularLocation>
</comment>
<protein>
    <recommendedName>
        <fullName evidence="9">Zn(2)-C6 fungal-type domain-containing protein</fullName>
    </recommendedName>
</protein>
<dbReference type="Pfam" id="PF00172">
    <property type="entry name" value="Zn_clus"/>
    <property type="match status" value="1"/>
</dbReference>
<evidence type="ECO:0000256" key="4">
    <source>
        <dbReference type="ARBA" id="ARBA00023015"/>
    </source>
</evidence>
<evidence type="ECO:0000256" key="5">
    <source>
        <dbReference type="ARBA" id="ARBA00023125"/>
    </source>
</evidence>
<feature type="domain" description="Zn(2)-C6 fungal-type" evidence="9">
    <location>
        <begin position="23"/>
        <end position="53"/>
    </location>
</feature>
<keyword evidence="7" id="KW-0539">Nucleus</keyword>
<evidence type="ECO:0000256" key="1">
    <source>
        <dbReference type="ARBA" id="ARBA00004123"/>
    </source>
</evidence>
<dbReference type="PANTHER" id="PTHR31313:SF86">
    <property type="entry name" value="ZN(2)-C6 FUNGAL-TYPE DOMAIN-CONTAINING PROTEIN"/>
    <property type="match status" value="1"/>
</dbReference>
<dbReference type="PANTHER" id="PTHR31313">
    <property type="entry name" value="TY1 ENHANCER ACTIVATOR"/>
    <property type="match status" value="1"/>
</dbReference>